<dbReference type="AlphaFoldDB" id="A0A7K0CSB1"/>
<reference evidence="4 5" key="1">
    <citation type="submission" date="2019-10" db="EMBL/GenBank/DDBJ databases">
        <title>Streptomyces smaragdinus sp. nov. and Streptomyces fabii sp. nov., isolated from the gut of fungus growing-termite Macrotermes natalensis.</title>
        <authorList>
            <person name="Schwitalla J."/>
            <person name="Benndorf R."/>
            <person name="Martin K."/>
            <person name="De Beer W."/>
            <person name="Kaster A.-K."/>
            <person name="Vollmers J."/>
            <person name="Poulsen M."/>
            <person name="Beemelmanns C."/>
        </authorList>
    </citation>
    <scope>NUCLEOTIDE SEQUENCE [LARGE SCALE GENOMIC DNA]</scope>
    <source>
        <strain evidence="4 5">RB5</strain>
    </source>
</reference>
<evidence type="ECO:0000256" key="2">
    <source>
        <dbReference type="SAM" id="Phobius"/>
    </source>
</evidence>
<feature type="transmembrane region" description="Helical" evidence="2">
    <location>
        <begin position="128"/>
        <end position="146"/>
    </location>
</feature>
<evidence type="ECO:0000259" key="3">
    <source>
        <dbReference type="Pfam" id="PF04892"/>
    </source>
</evidence>
<evidence type="ECO:0000313" key="4">
    <source>
        <dbReference type="EMBL" id="MQY15892.1"/>
    </source>
</evidence>
<name>A0A7K0CSB1_9ACTN</name>
<keyword evidence="2" id="KW-1133">Transmembrane helix</keyword>
<dbReference type="EMBL" id="WEGJ01000041">
    <property type="protein sequence ID" value="MQY15892.1"/>
    <property type="molecule type" value="Genomic_DNA"/>
</dbReference>
<organism evidence="4 5">
    <name type="scientific">Streptomyces smaragdinus</name>
    <dbReference type="NCBI Taxonomy" id="2585196"/>
    <lineage>
        <taxon>Bacteria</taxon>
        <taxon>Bacillati</taxon>
        <taxon>Actinomycetota</taxon>
        <taxon>Actinomycetes</taxon>
        <taxon>Kitasatosporales</taxon>
        <taxon>Streptomycetaceae</taxon>
        <taxon>Streptomyces</taxon>
    </lineage>
</organism>
<keyword evidence="2" id="KW-0812">Transmembrane</keyword>
<keyword evidence="2" id="KW-0472">Membrane</keyword>
<dbReference type="Pfam" id="PF04892">
    <property type="entry name" value="VanZ"/>
    <property type="match status" value="1"/>
</dbReference>
<feature type="transmembrane region" description="Helical" evidence="2">
    <location>
        <begin position="158"/>
        <end position="181"/>
    </location>
</feature>
<keyword evidence="5" id="KW-1185">Reference proteome</keyword>
<dbReference type="InterPro" id="IPR006976">
    <property type="entry name" value="VanZ-like"/>
</dbReference>
<sequence>MPSGPAERGRGLPHKGNSYGTGPRPTRVFGDVQRLTPAGRAPLWIRAAGFVLLLVHLTAIWWFTLRPASVPWVDGTNLEPLQTIRAKVSEGGWAAVRGIGGPFALLAPAGVVLPMLGGRLHVAPVGSFVRTVFAGSMLGLVVELLRTGVPGQVGNVDAVLLGTAGVAVLHLAVVPTVRAVLRRRESGAPNPVRTESQGETPRFSGVGVAP</sequence>
<feature type="transmembrane region" description="Helical" evidence="2">
    <location>
        <begin position="43"/>
        <end position="63"/>
    </location>
</feature>
<feature type="domain" description="VanZ-like" evidence="3">
    <location>
        <begin position="54"/>
        <end position="172"/>
    </location>
</feature>
<protein>
    <recommendedName>
        <fullName evidence="3">VanZ-like domain-containing protein</fullName>
    </recommendedName>
</protein>
<comment type="caution">
    <text evidence="4">The sequence shown here is derived from an EMBL/GenBank/DDBJ whole genome shotgun (WGS) entry which is preliminary data.</text>
</comment>
<feature type="transmembrane region" description="Helical" evidence="2">
    <location>
        <begin position="94"/>
        <end position="116"/>
    </location>
</feature>
<feature type="region of interest" description="Disordered" evidence="1">
    <location>
        <begin position="1"/>
        <end position="26"/>
    </location>
</feature>
<gene>
    <name evidence="4" type="ORF">SRB5_60840</name>
</gene>
<feature type="region of interest" description="Disordered" evidence="1">
    <location>
        <begin position="185"/>
        <end position="210"/>
    </location>
</feature>
<accession>A0A7K0CSB1</accession>
<evidence type="ECO:0000313" key="5">
    <source>
        <dbReference type="Proteomes" id="UP000466345"/>
    </source>
</evidence>
<evidence type="ECO:0000256" key="1">
    <source>
        <dbReference type="SAM" id="MobiDB-lite"/>
    </source>
</evidence>
<proteinExistence type="predicted"/>
<dbReference type="Proteomes" id="UP000466345">
    <property type="component" value="Unassembled WGS sequence"/>
</dbReference>